<evidence type="ECO:0000313" key="2">
    <source>
        <dbReference type="EMBL" id="CAE7002453.1"/>
    </source>
</evidence>
<feature type="region of interest" description="Disordered" evidence="1">
    <location>
        <begin position="187"/>
        <end position="233"/>
    </location>
</feature>
<protein>
    <submittedName>
        <fullName evidence="2">Uncharacterized protein</fullName>
    </submittedName>
</protein>
<gene>
    <name evidence="2" type="ORF">PTTW11_01391</name>
</gene>
<accession>A0A6S6VI07</accession>
<organism evidence="2 3">
    <name type="scientific">Pyrenophora teres f. teres</name>
    <dbReference type="NCBI Taxonomy" id="97479"/>
    <lineage>
        <taxon>Eukaryota</taxon>
        <taxon>Fungi</taxon>
        <taxon>Dikarya</taxon>
        <taxon>Ascomycota</taxon>
        <taxon>Pezizomycotina</taxon>
        <taxon>Dothideomycetes</taxon>
        <taxon>Pleosporomycetidae</taxon>
        <taxon>Pleosporales</taxon>
        <taxon>Pleosporineae</taxon>
        <taxon>Pleosporaceae</taxon>
        <taxon>Pyrenophora</taxon>
    </lineage>
</organism>
<feature type="compositionally biased region" description="Acidic residues" evidence="1">
    <location>
        <begin position="265"/>
        <end position="276"/>
    </location>
</feature>
<feature type="region of interest" description="Disordered" evidence="1">
    <location>
        <begin position="40"/>
        <end position="69"/>
    </location>
</feature>
<feature type="compositionally biased region" description="Basic and acidic residues" evidence="1">
    <location>
        <begin position="219"/>
        <end position="232"/>
    </location>
</feature>
<sequence length="276" mass="30394">MASKIPDHWLWLGIGVITFFSIRNVSHGLREILTLTTIRQSSNMPAQPQPTSTTTPTPTHQEDSIKTSSLLTLSTSHNTDIRLSATKILCTRFAASDTAKALLIKDLYSTDDIVAHRAHLAFNLLCDMGAWSRGGGFAPKRTDGAGWTVVEAVGGTVAPGIGLDGPEEERAVRRRRREAVVISEVGRDRDHDPFHAEGPFSFSADLDGEESEDQDQDQDQDHDQDWYQHQDVDLLPTQDGRLLRQVLLRNTSAEEERRAGLDGGGSEEDMDATLGH</sequence>
<feature type="region of interest" description="Disordered" evidence="1">
    <location>
        <begin position="248"/>
        <end position="276"/>
    </location>
</feature>
<dbReference type="AlphaFoldDB" id="A0A6S6VI07"/>
<proteinExistence type="predicted"/>
<dbReference type="Proteomes" id="UP000472372">
    <property type="component" value="Chromosome 1"/>
</dbReference>
<dbReference type="EMBL" id="HG992977">
    <property type="protein sequence ID" value="CAE7002453.1"/>
    <property type="molecule type" value="Genomic_DNA"/>
</dbReference>
<name>A0A6S6VI07_9PLEO</name>
<feature type="compositionally biased region" description="Low complexity" evidence="1">
    <location>
        <begin position="45"/>
        <end position="59"/>
    </location>
</feature>
<evidence type="ECO:0000313" key="3">
    <source>
        <dbReference type="Proteomes" id="UP000472372"/>
    </source>
</evidence>
<feature type="compositionally biased region" description="Acidic residues" evidence="1">
    <location>
        <begin position="206"/>
        <end position="218"/>
    </location>
</feature>
<evidence type="ECO:0000256" key="1">
    <source>
        <dbReference type="SAM" id="MobiDB-lite"/>
    </source>
</evidence>
<reference evidence="2" key="1">
    <citation type="submission" date="2021-02" db="EMBL/GenBank/DDBJ databases">
        <authorList>
            <person name="Syme A R."/>
            <person name="Syme A R."/>
            <person name="Moolhuijzen P."/>
        </authorList>
    </citation>
    <scope>NUCLEOTIDE SEQUENCE</scope>
    <source>
        <strain evidence="2">W1-1</strain>
    </source>
</reference>